<accession>A0A1I1KPU3</accession>
<dbReference type="EMBL" id="FOLE01000007">
    <property type="protein sequence ID" value="SFC62302.1"/>
    <property type="molecule type" value="Genomic_DNA"/>
</dbReference>
<evidence type="ECO:0000259" key="1">
    <source>
        <dbReference type="Pfam" id="PF13524"/>
    </source>
</evidence>
<evidence type="ECO:0000313" key="2">
    <source>
        <dbReference type="EMBL" id="SFC62302.1"/>
    </source>
</evidence>
<evidence type="ECO:0000313" key="3">
    <source>
        <dbReference type="Proteomes" id="UP000199514"/>
    </source>
</evidence>
<feature type="domain" description="Spore protein YkvP/CgeB glycosyl transferase-like" evidence="1">
    <location>
        <begin position="175"/>
        <end position="325"/>
    </location>
</feature>
<dbReference type="Proteomes" id="UP000199514">
    <property type="component" value="Unassembled WGS sequence"/>
</dbReference>
<proteinExistence type="predicted"/>
<dbReference type="SUPFAM" id="SSF53756">
    <property type="entry name" value="UDP-Glycosyltransferase/glycogen phosphorylase"/>
    <property type="match status" value="1"/>
</dbReference>
<dbReference type="STRING" id="927664.SAMN05421780_107141"/>
<organism evidence="2 3">
    <name type="scientific">Flexibacter flexilis DSM 6793</name>
    <dbReference type="NCBI Taxonomy" id="927664"/>
    <lineage>
        <taxon>Bacteria</taxon>
        <taxon>Pseudomonadati</taxon>
        <taxon>Bacteroidota</taxon>
        <taxon>Cytophagia</taxon>
        <taxon>Cytophagales</taxon>
        <taxon>Flexibacteraceae</taxon>
        <taxon>Flexibacter</taxon>
    </lineage>
</organism>
<dbReference type="RefSeq" id="WP_091513321.1">
    <property type="nucleotide sequence ID" value="NZ_FOLE01000007.1"/>
</dbReference>
<reference evidence="2 3" key="1">
    <citation type="submission" date="2016-10" db="EMBL/GenBank/DDBJ databases">
        <authorList>
            <person name="de Groot N.N."/>
        </authorList>
    </citation>
    <scope>NUCLEOTIDE SEQUENCE [LARGE SCALE GENOMIC DNA]</scope>
    <source>
        <strain evidence="2 3">DSM 6793</strain>
    </source>
</reference>
<dbReference type="OrthoDB" id="7872161at2"/>
<sequence length="332" mass="38952">MKFIVSIPGLAHTIPMNHYVPQALRSLGHEVIVFNHERDNWVEKIREKISKPAFLDYKNEQLLQLIDREKPDVFFSIYGRTQTAEIIRKIKSKKILTASWWLNDPFQLGFEAAPAAEYDFYFTNSLYTHDDYRKKGVQNIYFLPVGIMPELHKPMTQRQYKYDVLFAGDHKPNREEILADLVKKGIKVAIMGPWKARKMKYDDILAPYFIKRSFFTPEEMVQVFQQSKIVLNVHTWLDLCDYGVNPRLFEASGSGSFQLCDDKKEISMLFEPQKEVVLYKSPAELPALIEYYLQHDQEREAIAEAAYQRVVRDHTYTQRMQTVLDLIAKSKK</sequence>
<gene>
    <name evidence="2" type="ORF">SAMN05421780_107141</name>
</gene>
<protein>
    <submittedName>
        <fullName evidence="2">Spore maturation protein CgeB</fullName>
    </submittedName>
</protein>
<dbReference type="AlphaFoldDB" id="A0A1I1KPU3"/>
<name>A0A1I1KPU3_9BACT</name>
<dbReference type="Pfam" id="PF13524">
    <property type="entry name" value="Glyco_trans_1_2"/>
    <property type="match status" value="1"/>
</dbReference>
<keyword evidence="3" id="KW-1185">Reference proteome</keyword>
<dbReference type="InterPro" id="IPR055259">
    <property type="entry name" value="YkvP/CgeB_Glyco_trans-like"/>
</dbReference>